<reference evidence="2" key="1">
    <citation type="journal article" date="2021" name="Nat. Commun.">
        <title>Genetic determinants of endophytism in the Arabidopsis root mycobiome.</title>
        <authorList>
            <person name="Mesny F."/>
            <person name="Miyauchi S."/>
            <person name="Thiergart T."/>
            <person name="Pickel B."/>
            <person name="Atanasova L."/>
            <person name="Karlsson M."/>
            <person name="Huettel B."/>
            <person name="Barry K.W."/>
            <person name="Haridas S."/>
            <person name="Chen C."/>
            <person name="Bauer D."/>
            <person name="Andreopoulos W."/>
            <person name="Pangilinan J."/>
            <person name="LaButti K."/>
            <person name="Riley R."/>
            <person name="Lipzen A."/>
            <person name="Clum A."/>
            <person name="Drula E."/>
            <person name="Henrissat B."/>
            <person name="Kohler A."/>
            <person name="Grigoriev I.V."/>
            <person name="Martin F.M."/>
            <person name="Hacquard S."/>
        </authorList>
    </citation>
    <scope>NUCLEOTIDE SEQUENCE</scope>
    <source>
        <strain evidence="2">FSSC 5 MPI-SDFR-AT-0091</strain>
    </source>
</reference>
<protein>
    <submittedName>
        <fullName evidence="2">Uncharacterized protein</fullName>
    </submittedName>
</protein>
<sequence>MSCKKPQKGATPDPSPIRMTSSEWSEGSLKLYCHKWISVWTPLYLFLWPVICFFIFALVPSSGEKADRVETNLRETTQALLSLREFKGSHNVKLQAKAFLEVVEEYDLRGKVGYFTMDNHDTNHTMLDDIAKEIDGLNPVAG</sequence>
<dbReference type="OrthoDB" id="4965935at2759"/>
<dbReference type="AlphaFoldDB" id="A0A9P9G144"/>
<evidence type="ECO:0000313" key="3">
    <source>
        <dbReference type="Proteomes" id="UP000736672"/>
    </source>
</evidence>
<keyword evidence="1" id="KW-0812">Transmembrane</keyword>
<evidence type="ECO:0000256" key="1">
    <source>
        <dbReference type="SAM" id="Phobius"/>
    </source>
</evidence>
<feature type="transmembrane region" description="Helical" evidence="1">
    <location>
        <begin position="37"/>
        <end position="59"/>
    </location>
</feature>
<name>A0A9P9G144_FUSSL</name>
<keyword evidence="1" id="KW-0472">Membrane</keyword>
<organism evidence="2 3">
    <name type="scientific">Fusarium solani</name>
    <name type="common">Filamentous fungus</name>
    <dbReference type="NCBI Taxonomy" id="169388"/>
    <lineage>
        <taxon>Eukaryota</taxon>
        <taxon>Fungi</taxon>
        <taxon>Dikarya</taxon>
        <taxon>Ascomycota</taxon>
        <taxon>Pezizomycotina</taxon>
        <taxon>Sordariomycetes</taxon>
        <taxon>Hypocreomycetidae</taxon>
        <taxon>Hypocreales</taxon>
        <taxon>Nectriaceae</taxon>
        <taxon>Fusarium</taxon>
        <taxon>Fusarium solani species complex</taxon>
    </lineage>
</organism>
<comment type="caution">
    <text evidence="2">The sequence shown here is derived from an EMBL/GenBank/DDBJ whole genome shotgun (WGS) entry which is preliminary data.</text>
</comment>
<evidence type="ECO:0000313" key="2">
    <source>
        <dbReference type="EMBL" id="KAH7230343.1"/>
    </source>
</evidence>
<dbReference type="EMBL" id="JAGTJS010000038">
    <property type="protein sequence ID" value="KAH7230343.1"/>
    <property type="molecule type" value="Genomic_DNA"/>
</dbReference>
<keyword evidence="1" id="KW-1133">Transmembrane helix</keyword>
<keyword evidence="3" id="KW-1185">Reference proteome</keyword>
<proteinExistence type="predicted"/>
<dbReference type="Proteomes" id="UP000736672">
    <property type="component" value="Unassembled WGS sequence"/>
</dbReference>
<gene>
    <name evidence="2" type="ORF">B0J15DRAFT_473070</name>
</gene>
<accession>A0A9P9G144</accession>